<evidence type="ECO:0000313" key="2">
    <source>
        <dbReference type="EMBL" id="GAA1500888.1"/>
    </source>
</evidence>
<evidence type="ECO:0000259" key="1">
    <source>
        <dbReference type="Pfam" id="PF09362"/>
    </source>
</evidence>
<evidence type="ECO:0000313" key="3">
    <source>
        <dbReference type="Proteomes" id="UP001501470"/>
    </source>
</evidence>
<sequence>MKNALLASGFIPIGDARFHRQGVAMSIRSMLPRALQSPARRVLTVVLAATVIATVGGLGTAAAADDPPRAQYHEMHANCTVTHRLGDDPIVFPGLAGASHNHSFIGNPATNANSTPASLVGGATSCEDQEDASGYWFPTLLQNGNPVLPDKPTVYYKSDVKDYRTVKPFPAGFKLLVGDARTPDAAHFTGNWQCPGYKGNEIPASCPSGSSLVVRMTAPSCWDGVHLDTADHKSHMAWPVSGVCPATHPVPLPMLEIKLPYKLPGGNTSNLAYSSGASYTFHYDFMNGWDAARQAYLVTYCINGGRQCNGYGEDPKNP</sequence>
<dbReference type="InterPro" id="IPR018535">
    <property type="entry name" value="DUF1996"/>
</dbReference>
<accession>A0ABN1ZLR8</accession>
<dbReference type="EMBL" id="BAAAQD010000001">
    <property type="protein sequence ID" value="GAA1500888.1"/>
    <property type="molecule type" value="Genomic_DNA"/>
</dbReference>
<proteinExistence type="predicted"/>
<dbReference type="Pfam" id="PF09362">
    <property type="entry name" value="DUF1996"/>
    <property type="match status" value="1"/>
</dbReference>
<reference evidence="2 3" key="1">
    <citation type="journal article" date="2019" name="Int. J. Syst. Evol. Microbiol.">
        <title>The Global Catalogue of Microorganisms (GCM) 10K type strain sequencing project: providing services to taxonomists for standard genome sequencing and annotation.</title>
        <authorList>
            <consortium name="The Broad Institute Genomics Platform"/>
            <consortium name="The Broad Institute Genome Sequencing Center for Infectious Disease"/>
            <person name="Wu L."/>
            <person name="Ma J."/>
        </authorList>
    </citation>
    <scope>NUCLEOTIDE SEQUENCE [LARGE SCALE GENOMIC DNA]</scope>
    <source>
        <strain evidence="2 3">JCM 15933</strain>
    </source>
</reference>
<keyword evidence="3" id="KW-1185">Reference proteome</keyword>
<feature type="domain" description="DUF1996" evidence="1">
    <location>
        <begin position="88"/>
        <end position="289"/>
    </location>
</feature>
<comment type="caution">
    <text evidence="2">The sequence shown here is derived from an EMBL/GenBank/DDBJ whole genome shotgun (WGS) entry which is preliminary data.</text>
</comment>
<gene>
    <name evidence="2" type="ORF">GCM10009827_008140</name>
</gene>
<protein>
    <submittedName>
        <fullName evidence="2">DUF1996 domain-containing protein</fullName>
    </submittedName>
</protein>
<dbReference type="Proteomes" id="UP001501470">
    <property type="component" value="Unassembled WGS sequence"/>
</dbReference>
<dbReference type="PANTHER" id="PTHR43662:SF3">
    <property type="entry name" value="DOMAIN PROTEIN, PUTATIVE (AFU_ORTHOLOGUE AFUA_6G11970)-RELATED"/>
    <property type="match status" value="1"/>
</dbReference>
<name>A0ABN1ZLR8_9ACTN</name>
<organism evidence="2 3">
    <name type="scientific">Dactylosporangium maewongense</name>
    <dbReference type="NCBI Taxonomy" id="634393"/>
    <lineage>
        <taxon>Bacteria</taxon>
        <taxon>Bacillati</taxon>
        <taxon>Actinomycetota</taxon>
        <taxon>Actinomycetes</taxon>
        <taxon>Micromonosporales</taxon>
        <taxon>Micromonosporaceae</taxon>
        <taxon>Dactylosporangium</taxon>
    </lineage>
</organism>
<dbReference type="PANTHER" id="PTHR43662">
    <property type="match status" value="1"/>
</dbReference>